<dbReference type="EMBL" id="BKAR01000001">
    <property type="protein sequence ID" value="GEP83452.1"/>
    <property type="molecule type" value="Genomic_DNA"/>
</dbReference>
<name>A0A239U3C4_9STAP</name>
<gene>
    <name evidence="7" type="ORF">SPI02_00370</name>
</gene>
<feature type="domain" description="Dynamin N-terminal" evidence="6">
    <location>
        <begin position="44"/>
        <end position="195"/>
    </location>
</feature>
<keyword evidence="8" id="KW-1185">Reference proteome</keyword>
<dbReference type="InterPro" id="IPR005225">
    <property type="entry name" value="Small_GTP-bd"/>
</dbReference>
<dbReference type="InterPro" id="IPR045063">
    <property type="entry name" value="Dynamin_N"/>
</dbReference>
<protein>
    <submittedName>
        <fullName evidence="7">Dynamin family protein</fullName>
    </submittedName>
</protein>
<dbReference type="InterPro" id="IPR027094">
    <property type="entry name" value="Mitofusin_fam"/>
</dbReference>
<dbReference type="GO" id="GO:0005525">
    <property type="term" value="F:GTP binding"/>
    <property type="evidence" value="ECO:0007669"/>
    <property type="project" value="UniProtKB-KW"/>
</dbReference>
<dbReference type="Pfam" id="PF00350">
    <property type="entry name" value="Dynamin_N"/>
    <property type="match status" value="2"/>
</dbReference>
<dbReference type="PANTHER" id="PTHR10465">
    <property type="entry name" value="TRANSMEMBRANE GTPASE FZO1"/>
    <property type="match status" value="1"/>
</dbReference>
<sequence>MSSTNQLDILYKLKKEVEKSNHEDLVHIINQVIKKVYLNQFTLTFVGHFSAGKSTLINLLLEQEILPSSPVPTTSNTAIVSVADESEIIANLEGQKYTRLSDYEEVKQLNRQNGDVESVEIKFESDKFNKGFTLQDTPGVDSNVSMHQASTEQFMFTSNIVFYTVDYNHVQSAMNFQFMKRLNHAGIPVVFVINQIDKHNDEELSFKDFKQNIENAINEWDLDILRTFYVSKFDYPENQIDELSDFLIEQDNHRESMEDYIQRITQFITDDQLSYIQSEMQDILSILDIEEAQFDQAYLNFQQNKSVSEEAQLLNDPDKLFNYLKYQRKKILDNAYLMPHEMREKIREYLESRVKTFKVGGLFNKKKKTEEERQARLDKVMSELQDLVNQQVRQPMREDMSFLTRFINQSSVNQAILNQHYEIPENLISDLYQEQMSISNQYVLNFCDDVVKAIHNFIKKDSEPLLKDAVKYAETQNIADEDESADYGEYEKYIKLRELRESLETHNYQHYYIHLDDSLDKLIDRTEIKYTKEELNQPERQEKSTKEIANQETEDIDLSVIKQGIDIIEPVPLFQQTKDDLNAAIDRMDQQIVKIGVFGTFSAGKSSLINALLGDTYLVSSPNPTTAATTELSYGDSSAITLKKEEQLLAELNQLVESQQFHFDSLNDFKATDTTALKNSLKKEQLAFVNAVKSHVDLYQEMIENGLTHDINQDEVKKWSAEDSYAAFVETVHLKLPIEWLKNKIIVDCLGLYSNNQRHSNETEKILTSSDLILYVSYFNHSFTDNDKAFIEYMKEMNQLNENQTFKMVINAVDLAETKNDLEAVEDYVSDALNQVNMPAEIYSVSSRRALKEGDSGLNALKESLDYFASVESKVVLQHQMKSQLEQISQSFTEMSQDYQNNRQEMEKRQTKIQEIEQQGAIPETTLSTSKQHTYNEVEDQIYHLNERLKLQLFDEVRTVFNAQMTKNKDFEDEKRTAVKTYLEQIHGRLYMEQTLIAERIKKFFNQQLEEQLAPVVKKLNHLHILIHPHFNIDMNKEAIDTLHIDFEAMNQALPKKLSKKRLLQPKAQKEIQEDITMNTVELLQDEINLLRQQLEQQVKLMGQTAETQISDISEEIHHQADELLKVKIDTSLIKQIDNANQQLKSIL</sequence>
<proteinExistence type="predicted"/>
<evidence type="ECO:0000256" key="3">
    <source>
        <dbReference type="ARBA" id="ARBA00022801"/>
    </source>
</evidence>
<evidence type="ECO:0000256" key="4">
    <source>
        <dbReference type="ARBA" id="ARBA00023134"/>
    </source>
</evidence>
<evidence type="ECO:0000259" key="6">
    <source>
        <dbReference type="Pfam" id="PF00350"/>
    </source>
</evidence>
<dbReference type="PANTHER" id="PTHR10465:SF0">
    <property type="entry name" value="SARCALUMENIN"/>
    <property type="match status" value="1"/>
</dbReference>
<dbReference type="GO" id="GO:0003924">
    <property type="term" value="F:GTPase activity"/>
    <property type="evidence" value="ECO:0007669"/>
    <property type="project" value="InterPro"/>
</dbReference>
<keyword evidence="4" id="KW-0342">GTP-binding</keyword>
<feature type="domain" description="Dynamin N-terminal" evidence="6">
    <location>
        <begin position="595"/>
        <end position="801"/>
    </location>
</feature>
<keyword evidence="2" id="KW-0547">Nucleotide-binding</keyword>
<dbReference type="OrthoDB" id="5477114at2"/>
<comment type="subcellular location">
    <subcellularLocation>
        <location evidence="1">Membrane</location>
    </subcellularLocation>
</comment>
<reference evidence="7 8" key="1">
    <citation type="submission" date="2019-07" db="EMBL/GenBank/DDBJ databases">
        <title>Whole genome shotgun sequence of Staphylococcus piscifermentans NBRC 109625.</title>
        <authorList>
            <person name="Hosoyama A."/>
            <person name="Uohara A."/>
            <person name="Ohji S."/>
            <person name="Ichikawa N."/>
        </authorList>
    </citation>
    <scope>NUCLEOTIDE SEQUENCE [LARGE SCALE GENOMIC DNA]</scope>
    <source>
        <strain evidence="7 8">NBRC 109625</strain>
    </source>
</reference>
<dbReference type="Proteomes" id="UP000321736">
    <property type="component" value="Unassembled WGS sequence"/>
</dbReference>
<evidence type="ECO:0000313" key="8">
    <source>
        <dbReference type="Proteomes" id="UP000321736"/>
    </source>
</evidence>
<accession>A0A239U3C4</accession>
<dbReference type="InterPro" id="IPR027417">
    <property type="entry name" value="P-loop_NTPase"/>
</dbReference>
<evidence type="ECO:0000256" key="5">
    <source>
        <dbReference type="ARBA" id="ARBA00023136"/>
    </source>
</evidence>
<evidence type="ECO:0000256" key="2">
    <source>
        <dbReference type="ARBA" id="ARBA00022741"/>
    </source>
</evidence>
<dbReference type="Gene3D" id="3.40.50.300">
    <property type="entry name" value="P-loop containing nucleotide triphosphate hydrolases"/>
    <property type="match status" value="2"/>
</dbReference>
<evidence type="ECO:0000256" key="1">
    <source>
        <dbReference type="ARBA" id="ARBA00004370"/>
    </source>
</evidence>
<dbReference type="RefSeq" id="WP_095105255.1">
    <property type="nucleotide sequence ID" value="NZ_BKAR01000001.1"/>
</dbReference>
<dbReference type="NCBIfam" id="TIGR00231">
    <property type="entry name" value="small_GTP"/>
    <property type="match status" value="1"/>
</dbReference>
<dbReference type="SUPFAM" id="SSF52540">
    <property type="entry name" value="P-loop containing nucleoside triphosphate hydrolases"/>
    <property type="match status" value="2"/>
</dbReference>
<keyword evidence="5" id="KW-0472">Membrane</keyword>
<dbReference type="AlphaFoldDB" id="A0A239U3C4"/>
<dbReference type="CDD" id="cd09912">
    <property type="entry name" value="DLP_2"/>
    <property type="match status" value="1"/>
</dbReference>
<keyword evidence="3" id="KW-0378">Hydrolase</keyword>
<organism evidence="7 8">
    <name type="scientific">Staphylococcus piscifermentans</name>
    <dbReference type="NCBI Taxonomy" id="70258"/>
    <lineage>
        <taxon>Bacteria</taxon>
        <taxon>Bacillati</taxon>
        <taxon>Bacillota</taxon>
        <taxon>Bacilli</taxon>
        <taxon>Bacillales</taxon>
        <taxon>Staphylococcaceae</taxon>
        <taxon>Staphylococcus</taxon>
    </lineage>
</organism>
<dbReference type="GO" id="GO:0016020">
    <property type="term" value="C:membrane"/>
    <property type="evidence" value="ECO:0007669"/>
    <property type="project" value="UniProtKB-SubCell"/>
</dbReference>
<evidence type="ECO:0000313" key="7">
    <source>
        <dbReference type="EMBL" id="GEP83452.1"/>
    </source>
</evidence>
<comment type="caution">
    <text evidence="7">The sequence shown here is derived from an EMBL/GenBank/DDBJ whole genome shotgun (WGS) entry which is preliminary data.</text>
</comment>